<keyword evidence="2" id="KW-0812">Transmembrane</keyword>
<keyword evidence="5" id="KW-1185">Reference proteome</keyword>
<dbReference type="AlphaFoldDB" id="M1PDA7"/>
<feature type="region of interest" description="Disordered" evidence="1">
    <location>
        <begin position="1"/>
        <end position="35"/>
    </location>
</feature>
<sequence>MAERKKNCLAPDIHPDFQQGSLGHAEKEEGTGTPIPTKEFRKQQMMVIGNRSQVYKAMMFAWLLSFLSIPLFSFYGRPLQLYTMTRFSSEELTFRLGLFFGAMVLILFVSLLKTRHNPYAYQLVWVMPLAIFFYFSLPFVEKIHIALFGLFGFLTQKLFEQKMAAVFCISISFLDELFQHFLVDRVGDWRDVWLNLFSASLGMFIAFILSEAGCKNSKENSTEC</sequence>
<evidence type="ECO:0000259" key="3">
    <source>
        <dbReference type="Pfam" id="PF04892"/>
    </source>
</evidence>
<accession>M1PDA7</accession>
<dbReference type="EMBL" id="CP003985">
    <property type="protein sequence ID" value="AGF79582.1"/>
    <property type="molecule type" value="Genomic_DNA"/>
</dbReference>
<feature type="transmembrane region" description="Helical" evidence="2">
    <location>
        <begin position="193"/>
        <end position="210"/>
    </location>
</feature>
<reference evidence="5" key="1">
    <citation type="journal article" date="2013" name="Stand. Genomic Sci.">
        <title>Complete genome sequence of Desulfocapsa sulfexigens, a marine deltaproteobacterium specialized in disproportionating inorganic sulfur compounds.</title>
        <authorList>
            <person name="Finster K.W."/>
            <person name="Kjeldsen K.U."/>
            <person name="Kube M."/>
            <person name="Reinhardt R."/>
            <person name="Mussmann M."/>
            <person name="Amann R."/>
            <person name="Schreiber L."/>
        </authorList>
    </citation>
    <scope>NUCLEOTIDE SEQUENCE [LARGE SCALE GENOMIC DNA]</scope>
    <source>
        <strain evidence="5">DSM 10523 / SB164P1</strain>
    </source>
</reference>
<evidence type="ECO:0000313" key="5">
    <source>
        <dbReference type="Proteomes" id="UP000011721"/>
    </source>
</evidence>
<feature type="domain" description="VanZ-like" evidence="3">
    <location>
        <begin position="105"/>
        <end position="209"/>
    </location>
</feature>
<evidence type="ECO:0000313" key="4">
    <source>
        <dbReference type="EMBL" id="AGF79582.1"/>
    </source>
</evidence>
<organism evidence="4 5">
    <name type="scientific">Desulfocapsa sulfexigens (strain DSM 10523 / SB164P1)</name>
    <dbReference type="NCBI Taxonomy" id="1167006"/>
    <lineage>
        <taxon>Bacteria</taxon>
        <taxon>Pseudomonadati</taxon>
        <taxon>Thermodesulfobacteriota</taxon>
        <taxon>Desulfobulbia</taxon>
        <taxon>Desulfobulbales</taxon>
        <taxon>Desulfocapsaceae</taxon>
        <taxon>Desulfocapsa</taxon>
    </lineage>
</organism>
<dbReference type="OrthoDB" id="5740672at2"/>
<dbReference type="InterPro" id="IPR006976">
    <property type="entry name" value="VanZ-like"/>
</dbReference>
<dbReference type="RefSeq" id="WP_015405266.1">
    <property type="nucleotide sequence ID" value="NC_020304.1"/>
</dbReference>
<feature type="transmembrane region" description="Helical" evidence="2">
    <location>
        <begin position="92"/>
        <end position="112"/>
    </location>
</feature>
<feature type="transmembrane region" description="Helical" evidence="2">
    <location>
        <begin position="54"/>
        <end position="72"/>
    </location>
</feature>
<dbReference type="KEGG" id="dsf:UWK_03053"/>
<dbReference type="Pfam" id="PF04892">
    <property type="entry name" value="VanZ"/>
    <property type="match status" value="1"/>
</dbReference>
<feature type="transmembrane region" description="Helical" evidence="2">
    <location>
        <begin position="119"/>
        <end position="137"/>
    </location>
</feature>
<protein>
    <submittedName>
        <fullName evidence="4">VanZ like family protein</fullName>
    </submittedName>
</protein>
<keyword evidence="2" id="KW-1133">Transmembrane helix</keyword>
<dbReference type="STRING" id="1167006.UWK_03053"/>
<keyword evidence="2" id="KW-0472">Membrane</keyword>
<evidence type="ECO:0000256" key="2">
    <source>
        <dbReference type="SAM" id="Phobius"/>
    </source>
</evidence>
<proteinExistence type="predicted"/>
<gene>
    <name evidence="4" type="ordered locus">UWK_03053</name>
</gene>
<name>M1PDA7_DESSD</name>
<dbReference type="HOGENOM" id="CLU_1233417_0_0_7"/>
<dbReference type="Proteomes" id="UP000011721">
    <property type="component" value="Chromosome"/>
</dbReference>
<evidence type="ECO:0000256" key="1">
    <source>
        <dbReference type="SAM" id="MobiDB-lite"/>
    </source>
</evidence>